<dbReference type="Proteomes" id="UP001637618">
    <property type="component" value="Unassembled WGS sequence"/>
</dbReference>
<dbReference type="EMBL" id="JAPEQY010000017">
    <property type="protein sequence ID" value="MFO2479779.1"/>
    <property type="molecule type" value="Genomic_DNA"/>
</dbReference>
<organism evidence="1 2">
    <name type="scientific">Pseudomonas imrae</name>
    <dbReference type="NCBI Taxonomy" id="2992837"/>
    <lineage>
        <taxon>Bacteria</taxon>
        <taxon>Pseudomonadati</taxon>
        <taxon>Pseudomonadota</taxon>
        <taxon>Gammaproteobacteria</taxon>
        <taxon>Pseudomonadales</taxon>
        <taxon>Pseudomonadaceae</taxon>
        <taxon>Pseudomonas</taxon>
    </lineage>
</organism>
<sequence length="195" mass="21400">MSNNLNGIDVAALQQFAQGVAEDATKRHASFNVKTQWKGQTRSVAKVNRYSLAGETYSRDFEIVADEPNELLGQNTAPNPQELLMAALNACMSVGYAANAAMMGIKIHSLEIETDGTLDLRGFLGIDESVNPGYDEVSVVIRLHTDASRERVEELHNVVLKTSVNYANFSKAIRMVPTLEVREGGFACFKPSVHR</sequence>
<comment type="caution">
    <text evidence="1">The sequence shown here is derived from an EMBL/GenBank/DDBJ whole genome shotgun (WGS) entry which is preliminary data.</text>
</comment>
<keyword evidence="2" id="KW-1185">Reference proteome</keyword>
<name>A0ACC7PLS3_9PSED</name>
<proteinExistence type="predicted"/>
<reference evidence="1" key="1">
    <citation type="submission" date="2022-11" db="EMBL/GenBank/DDBJ databases">
        <title>Draft genome sequences of strains of Pseudomonas imrae sp. nov.</title>
        <authorList>
            <person name="Salva Serra F."/>
            <person name="Nimje P."/>
            <person name="Moore E.R.B."/>
            <person name="Marathe N.P."/>
        </authorList>
    </citation>
    <scope>NUCLEOTIDE SEQUENCE</scope>
    <source>
        <strain evidence="1">15FMM2</strain>
    </source>
</reference>
<gene>
    <name evidence="1" type="ORF">OOJ96_20525</name>
</gene>
<evidence type="ECO:0000313" key="1">
    <source>
        <dbReference type="EMBL" id="MFO2479779.1"/>
    </source>
</evidence>
<evidence type="ECO:0000313" key="2">
    <source>
        <dbReference type="Proteomes" id="UP001637618"/>
    </source>
</evidence>
<accession>A0ACC7PLS3</accession>
<protein>
    <submittedName>
        <fullName evidence="1">OsmC family protein</fullName>
    </submittedName>
</protein>